<accession>A0AAN7B2F5</accession>
<dbReference type="InterPro" id="IPR006674">
    <property type="entry name" value="HD_domain"/>
</dbReference>
<dbReference type="Pfam" id="PF01966">
    <property type="entry name" value="HD"/>
    <property type="match status" value="1"/>
</dbReference>
<protein>
    <recommendedName>
        <fullName evidence="2">HD domain-containing protein</fullName>
    </recommendedName>
</protein>
<dbReference type="AlphaFoldDB" id="A0AAN7B2F5"/>
<evidence type="ECO:0000256" key="1">
    <source>
        <dbReference type="SAM" id="SignalP"/>
    </source>
</evidence>
<dbReference type="Gene3D" id="1.10.3210.10">
    <property type="entry name" value="Hypothetical protein af1432"/>
    <property type="match status" value="1"/>
</dbReference>
<reference evidence="3" key="2">
    <citation type="submission" date="2023-05" db="EMBL/GenBank/DDBJ databases">
        <authorList>
            <consortium name="Lawrence Berkeley National Laboratory"/>
            <person name="Steindorff A."/>
            <person name="Hensen N."/>
            <person name="Bonometti L."/>
            <person name="Westerberg I."/>
            <person name="Brannstrom I.O."/>
            <person name="Guillou S."/>
            <person name="Cros-Aarteil S."/>
            <person name="Calhoun S."/>
            <person name="Haridas S."/>
            <person name="Kuo A."/>
            <person name="Mondo S."/>
            <person name="Pangilinan J."/>
            <person name="Riley R."/>
            <person name="Labutti K."/>
            <person name="Andreopoulos B."/>
            <person name="Lipzen A."/>
            <person name="Chen C."/>
            <person name="Yanf M."/>
            <person name="Daum C."/>
            <person name="Ng V."/>
            <person name="Clum A."/>
            <person name="Ohm R."/>
            <person name="Martin F."/>
            <person name="Silar P."/>
            <person name="Natvig D."/>
            <person name="Lalanne C."/>
            <person name="Gautier V."/>
            <person name="Ament-Velasquez S.L."/>
            <person name="Kruys A."/>
            <person name="Hutchinson M.I."/>
            <person name="Powell A.J."/>
            <person name="Barry K."/>
            <person name="Miller A.N."/>
            <person name="Grigoriev I.V."/>
            <person name="Debuchy R."/>
            <person name="Gladieux P."/>
            <person name="Thoren M.H."/>
            <person name="Johannesson H."/>
        </authorList>
    </citation>
    <scope>NUCLEOTIDE SEQUENCE</scope>
    <source>
        <strain evidence="3">PSN293</strain>
    </source>
</reference>
<evidence type="ECO:0000313" key="4">
    <source>
        <dbReference type="Proteomes" id="UP001301769"/>
    </source>
</evidence>
<organism evidence="3 4">
    <name type="scientific">Rhypophila decipiens</name>
    <dbReference type="NCBI Taxonomy" id="261697"/>
    <lineage>
        <taxon>Eukaryota</taxon>
        <taxon>Fungi</taxon>
        <taxon>Dikarya</taxon>
        <taxon>Ascomycota</taxon>
        <taxon>Pezizomycotina</taxon>
        <taxon>Sordariomycetes</taxon>
        <taxon>Sordariomycetidae</taxon>
        <taxon>Sordariales</taxon>
        <taxon>Naviculisporaceae</taxon>
        <taxon>Rhypophila</taxon>
    </lineage>
</organism>
<sequence>MMLTHSALLALATSLLPFSHASYHHLRSGPVAEAPQLSLSVDRTIARVSVLDTPLIRAAQAYARDHGSPFVYKHIMRSWLFGALILKHNTTLSSTVDREVHAVAALLHDLGWDQDPTSNSHIVSPDRRFEVDGAIAARTFISSQLQHNLFSYANGKKWTAQRIQLVWDAIALHTQPSIAHHKEPEVEVVAKGIAMDFQGPGYGVTREECARVLREFPNDDMKKGVNETII</sequence>
<comment type="caution">
    <text evidence="3">The sequence shown here is derived from an EMBL/GenBank/DDBJ whole genome shotgun (WGS) entry which is preliminary data.</text>
</comment>
<proteinExistence type="predicted"/>
<gene>
    <name evidence="3" type="ORF">QBC37DRAFT_432906</name>
</gene>
<evidence type="ECO:0000259" key="2">
    <source>
        <dbReference type="Pfam" id="PF01966"/>
    </source>
</evidence>
<keyword evidence="4" id="KW-1185">Reference proteome</keyword>
<reference evidence="3" key="1">
    <citation type="journal article" date="2023" name="Mol. Phylogenet. Evol.">
        <title>Genome-scale phylogeny and comparative genomics of the fungal order Sordariales.</title>
        <authorList>
            <person name="Hensen N."/>
            <person name="Bonometti L."/>
            <person name="Westerberg I."/>
            <person name="Brannstrom I.O."/>
            <person name="Guillou S."/>
            <person name="Cros-Aarteil S."/>
            <person name="Calhoun S."/>
            <person name="Haridas S."/>
            <person name="Kuo A."/>
            <person name="Mondo S."/>
            <person name="Pangilinan J."/>
            <person name="Riley R."/>
            <person name="LaButti K."/>
            <person name="Andreopoulos B."/>
            <person name="Lipzen A."/>
            <person name="Chen C."/>
            <person name="Yan M."/>
            <person name="Daum C."/>
            <person name="Ng V."/>
            <person name="Clum A."/>
            <person name="Steindorff A."/>
            <person name="Ohm R.A."/>
            <person name="Martin F."/>
            <person name="Silar P."/>
            <person name="Natvig D.O."/>
            <person name="Lalanne C."/>
            <person name="Gautier V."/>
            <person name="Ament-Velasquez S.L."/>
            <person name="Kruys A."/>
            <person name="Hutchinson M.I."/>
            <person name="Powell A.J."/>
            <person name="Barry K."/>
            <person name="Miller A.N."/>
            <person name="Grigoriev I.V."/>
            <person name="Debuchy R."/>
            <person name="Gladieux P."/>
            <person name="Hiltunen Thoren M."/>
            <person name="Johannesson H."/>
        </authorList>
    </citation>
    <scope>NUCLEOTIDE SEQUENCE</scope>
    <source>
        <strain evidence="3">PSN293</strain>
    </source>
</reference>
<keyword evidence="1" id="KW-0732">Signal</keyword>
<dbReference type="EMBL" id="MU858273">
    <property type="protein sequence ID" value="KAK4207804.1"/>
    <property type="molecule type" value="Genomic_DNA"/>
</dbReference>
<evidence type="ECO:0000313" key="3">
    <source>
        <dbReference type="EMBL" id="KAK4207804.1"/>
    </source>
</evidence>
<dbReference type="Proteomes" id="UP001301769">
    <property type="component" value="Unassembled WGS sequence"/>
</dbReference>
<dbReference type="PANTHER" id="PTHR35569:SF1">
    <property type="entry name" value="CYANAMIDE HYDRATASE DDI2-RELATED"/>
    <property type="match status" value="1"/>
</dbReference>
<dbReference type="SUPFAM" id="SSF109604">
    <property type="entry name" value="HD-domain/PDEase-like"/>
    <property type="match status" value="1"/>
</dbReference>
<dbReference type="PANTHER" id="PTHR35569">
    <property type="entry name" value="CYANAMIDE HYDRATASE DDI2-RELATED"/>
    <property type="match status" value="1"/>
</dbReference>
<feature type="signal peptide" evidence="1">
    <location>
        <begin position="1"/>
        <end position="21"/>
    </location>
</feature>
<feature type="domain" description="HD" evidence="2">
    <location>
        <begin position="71"/>
        <end position="179"/>
    </location>
</feature>
<name>A0AAN7B2F5_9PEZI</name>
<feature type="chain" id="PRO_5042934193" description="HD domain-containing protein" evidence="1">
    <location>
        <begin position="22"/>
        <end position="230"/>
    </location>
</feature>